<feature type="domain" description="PASTA" evidence="3">
    <location>
        <begin position="386"/>
        <end position="451"/>
    </location>
</feature>
<dbReference type="InterPro" id="IPR005543">
    <property type="entry name" value="PASTA_dom"/>
</dbReference>
<feature type="transmembrane region" description="Helical" evidence="2">
    <location>
        <begin position="153"/>
        <end position="174"/>
    </location>
</feature>
<dbReference type="SMART" id="SM00740">
    <property type="entry name" value="PASTA"/>
    <property type="match status" value="4"/>
</dbReference>
<evidence type="ECO:0000259" key="3">
    <source>
        <dbReference type="PROSITE" id="PS51178"/>
    </source>
</evidence>
<dbReference type="AlphaFoldDB" id="A0A940PFW7"/>
<keyword evidence="2" id="KW-0472">Membrane</keyword>
<dbReference type="RefSeq" id="WP_209532327.1">
    <property type="nucleotide sequence ID" value="NZ_JAEEGA010000022.1"/>
</dbReference>
<comment type="caution">
    <text evidence="4">The sequence shown here is derived from an EMBL/GenBank/DDBJ whole genome shotgun (WGS) entry which is preliminary data.</text>
</comment>
<reference evidence="4" key="1">
    <citation type="submission" date="2020-12" db="EMBL/GenBank/DDBJ databases">
        <title>Vagococcus allomyrinae sp. nov. and Enterococcus lavae sp. nov., isolated from the larvae of Allomyrina dichotoma.</title>
        <authorList>
            <person name="Lee S.D."/>
        </authorList>
    </citation>
    <scope>NUCLEOTIDE SEQUENCE</scope>
    <source>
        <strain evidence="4">BWB3-3</strain>
    </source>
</reference>
<keyword evidence="2" id="KW-1133">Transmembrane helix</keyword>
<evidence type="ECO:0000256" key="1">
    <source>
        <dbReference type="SAM" id="MobiDB-lite"/>
    </source>
</evidence>
<evidence type="ECO:0000256" key="2">
    <source>
        <dbReference type="SAM" id="Phobius"/>
    </source>
</evidence>
<dbReference type="Proteomes" id="UP000674938">
    <property type="component" value="Unassembled WGS sequence"/>
</dbReference>
<evidence type="ECO:0000313" key="4">
    <source>
        <dbReference type="EMBL" id="MBP1044124.1"/>
    </source>
</evidence>
<dbReference type="PROSITE" id="PS51178">
    <property type="entry name" value="PASTA"/>
    <property type="match status" value="3"/>
</dbReference>
<feature type="region of interest" description="Disordered" evidence="1">
    <location>
        <begin position="1"/>
        <end position="90"/>
    </location>
</feature>
<feature type="compositionally biased region" description="Basic and acidic residues" evidence="1">
    <location>
        <begin position="8"/>
        <end position="42"/>
    </location>
</feature>
<feature type="region of interest" description="Disordered" evidence="1">
    <location>
        <begin position="519"/>
        <end position="546"/>
    </location>
</feature>
<dbReference type="EMBL" id="JAEEGA010000022">
    <property type="protein sequence ID" value="MBP1044124.1"/>
    <property type="molecule type" value="Genomic_DNA"/>
</dbReference>
<protein>
    <submittedName>
        <fullName evidence="4">PASTA domain-containing protein</fullName>
    </submittedName>
</protein>
<accession>A0A940PFW7</accession>
<dbReference type="CDD" id="cd06577">
    <property type="entry name" value="PASTA_pknB"/>
    <property type="match status" value="1"/>
</dbReference>
<keyword evidence="2" id="KW-0812">Transmembrane</keyword>
<proteinExistence type="predicted"/>
<keyword evidence="5" id="KW-1185">Reference proteome</keyword>
<evidence type="ECO:0000313" key="5">
    <source>
        <dbReference type="Proteomes" id="UP000674938"/>
    </source>
</evidence>
<name>A0A940PFW7_9ENTE</name>
<feature type="compositionally biased region" description="Low complexity" evidence="1">
    <location>
        <begin position="527"/>
        <end position="540"/>
    </location>
</feature>
<organism evidence="4 5">
    <name type="scientific">Vagococcus allomyrinae</name>
    <dbReference type="NCBI Taxonomy" id="2794353"/>
    <lineage>
        <taxon>Bacteria</taxon>
        <taxon>Bacillati</taxon>
        <taxon>Bacillota</taxon>
        <taxon>Bacilli</taxon>
        <taxon>Lactobacillales</taxon>
        <taxon>Enterococcaceae</taxon>
        <taxon>Vagococcus</taxon>
    </lineage>
</organism>
<dbReference type="Gene3D" id="3.30.10.20">
    <property type="match status" value="3"/>
</dbReference>
<dbReference type="SUPFAM" id="SSF54184">
    <property type="entry name" value="Penicillin-binding protein 2x (pbp-2x), c-terminal domain"/>
    <property type="match status" value="1"/>
</dbReference>
<dbReference type="Pfam" id="PF03793">
    <property type="entry name" value="PASTA"/>
    <property type="match status" value="3"/>
</dbReference>
<gene>
    <name evidence="4" type="ORF">I6N95_24235</name>
</gene>
<feature type="domain" description="PASTA" evidence="3">
    <location>
        <begin position="173"/>
        <end position="239"/>
    </location>
</feature>
<feature type="domain" description="PASTA" evidence="3">
    <location>
        <begin position="315"/>
        <end position="385"/>
    </location>
</feature>
<sequence length="546" mass="61106">MSDFLSNFDKKNYEKTISEKSGKKLAPESHDPMPGDETETRSARKKRSNKPRTHEKETVEAVIPEEPMSEAEPLETKSEEFTDFSNASEPVEGEFEDIFEPTEDDLEDEATPAAVVKTKNTEVVRDEEEGTSRFSEEETEIDPTYKKRKRLKIIIFTVIGIVAAIGAYWLYYAYTHVAMPKFTGKNVSEARAWASENDMKLDVEQKYDFDKEVNTVVKQDTKAGKKVKKKSTVKLVASLGADPAEIISLPDFSKLTKTAADEWVAEHKAENLSILEEYSDTVEKGKFIRQEINDKEVKPESYKREDQAVVYFSKGKETFEKNVAVPDFKGKSKTDVETWVKTNEIKMEYKEVDSETIAEGLIVSQSIEKATKVAKRDAMSVEVSTGKAFIIPNFGDYTPETAAGAAEGLTVNVKTTFSGDIPYGQLISQSVEAGSKMKVKDLKPVNVTYSAGRPYLRSCFGTLEGDLEKLFFTEYRSKGANITYTTYYVDSSEERGKVVDMSAYNQYVPMDYVVNLGISNGSKASKPTDTQTTPEEPTAPNDDPES</sequence>